<dbReference type="RefSeq" id="WP_344713417.1">
    <property type="nucleotide sequence ID" value="NZ_BAABCB010000015.1"/>
</dbReference>
<keyword evidence="3" id="KW-1185">Reference proteome</keyword>
<dbReference type="Proteomes" id="UP001501682">
    <property type="component" value="Unassembled WGS sequence"/>
</dbReference>
<evidence type="ECO:0000313" key="2">
    <source>
        <dbReference type="EMBL" id="GAA4242480.1"/>
    </source>
</evidence>
<dbReference type="InterPro" id="IPR045749">
    <property type="entry name" value="DUF6090"/>
</dbReference>
<accession>A0ABP8CRL6</accession>
<comment type="caution">
    <text evidence="2">The sequence shown here is derived from an EMBL/GenBank/DDBJ whole genome shotgun (WGS) entry which is preliminary data.</text>
</comment>
<protein>
    <submittedName>
        <fullName evidence="2">Uncharacterized protein</fullName>
    </submittedName>
</protein>
<gene>
    <name evidence="2" type="ORF">GCM10022292_12900</name>
</gene>
<dbReference type="EMBL" id="BAABCB010000015">
    <property type="protein sequence ID" value="GAA4242480.1"/>
    <property type="molecule type" value="Genomic_DNA"/>
</dbReference>
<keyword evidence="1" id="KW-0472">Membrane</keyword>
<reference evidence="3" key="1">
    <citation type="journal article" date="2019" name="Int. J. Syst. Evol. Microbiol.">
        <title>The Global Catalogue of Microorganisms (GCM) 10K type strain sequencing project: providing services to taxonomists for standard genome sequencing and annotation.</title>
        <authorList>
            <consortium name="The Broad Institute Genomics Platform"/>
            <consortium name="The Broad Institute Genome Sequencing Center for Infectious Disease"/>
            <person name="Wu L."/>
            <person name="Ma J."/>
        </authorList>
    </citation>
    <scope>NUCLEOTIDE SEQUENCE [LARGE SCALE GENOMIC DNA]</scope>
    <source>
        <strain evidence="3">JCM 17633</strain>
    </source>
</reference>
<feature type="transmembrane region" description="Helical" evidence="1">
    <location>
        <begin position="21"/>
        <end position="42"/>
    </location>
</feature>
<proteinExistence type="predicted"/>
<dbReference type="Pfam" id="PF19578">
    <property type="entry name" value="DUF6090"/>
    <property type="match status" value="1"/>
</dbReference>
<organism evidence="2 3">
    <name type="scientific">Winogradskyella damuponensis</name>
    <dbReference type="NCBI Taxonomy" id="943939"/>
    <lineage>
        <taxon>Bacteria</taxon>
        <taxon>Pseudomonadati</taxon>
        <taxon>Bacteroidota</taxon>
        <taxon>Flavobacteriia</taxon>
        <taxon>Flavobacteriales</taxon>
        <taxon>Flavobacteriaceae</taxon>
        <taxon>Winogradskyella</taxon>
    </lineage>
</organism>
<name>A0ABP8CRL6_9FLAO</name>
<keyword evidence="1" id="KW-1133">Transmembrane helix</keyword>
<keyword evidence="1" id="KW-0812">Transmembrane</keyword>
<evidence type="ECO:0000256" key="1">
    <source>
        <dbReference type="SAM" id="Phobius"/>
    </source>
</evidence>
<evidence type="ECO:0000313" key="3">
    <source>
        <dbReference type="Proteomes" id="UP001501682"/>
    </source>
</evidence>
<sequence length="247" mass="29051">MIKFFRKIRQNLLRENKTGKYFKYAIGEIILVVIGILIALQINNWNENRNEKKSLKILTENLHNEFATNLKELETDLIRIKRKISAGNELLTYFGKEKIDFPEFNIDSLLFEAIEIPTWNPSTFTLNEIKNSGKLSDIKDVKLKGLLYKWERLYEDILEWQHALEISNEGPLNIIKTKGSIVNVDFYKDTTRNSKFDINNLDLLQEVQFENEIENNIFNARSLEKKYREAKILLTKITDLSISETMK</sequence>